<dbReference type="InterPro" id="IPR036388">
    <property type="entry name" value="WH-like_DNA-bd_sf"/>
</dbReference>
<dbReference type="InterPro" id="IPR050313">
    <property type="entry name" value="Carb_Metab_HTH_regulators"/>
</dbReference>
<sequence>MLSGMLRTERHARILEHVTAKGSAGVEELSRMLDVSGATIRRDLQQLHALRLLRRTHGGASVGTFGLEAPLQYRSERRRPEKVAIARAAAALVPQDAVVGLTGGSTAMAIARLLAERGPVTIVTNAVDIAAELILHRDVTLVVIGGTARRESYELVGPLAEKTLAEYHTDIAFLGVDGIGAAHGCTTHDQLEAATDRAFTENSSHTVVVADSSKIGKVTLARICPLSKVGHLVTDSGAPQEELTRITAAGVSVTTV</sequence>
<dbReference type="SMART" id="SM01134">
    <property type="entry name" value="DeoRC"/>
    <property type="match status" value="1"/>
</dbReference>
<proteinExistence type="predicted"/>
<dbReference type="PROSITE" id="PS00894">
    <property type="entry name" value="HTH_DEOR_1"/>
    <property type="match status" value="1"/>
</dbReference>
<dbReference type="SMART" id="SM00420">
    <property type="entry name" value="HTH_DEOR"/>
    <property type="match status" value="1"/>
</dbReference>
<dbReference type="Pfam" id="PF00455">
    <property type="entry name" value="DeoRC"/>
    <property type="match status" value="1"/>
</dbReference>
<evidence type="ECO:0000259" key="4">
    <source>
        <dbReference type="PROSITE" id="PS51000"/>
    </source>
</evidence>
<reference evidence="6" key="1">
    <citation type="journal article" date="2019" name="Int. J. Syst. Evol. Microbiol.">
        <title>The Global Catalogue of Microorganisms (GCM) 10K type strain sequencing project: providing services to taxonomists for standard genome sequencing and annotation.</title>
        <authorList>
            <consortium name="The Broad Institute Genomics Platform"/>
            <consortium name="The Broad Institute Genome Sequencing Center for Infectious Disease"/>
            <person name="Wu L."/>
            <person name="Ma J."/>
        </authorList>
    </citation>
    <scope>NUCLEOTIDE SEQUENCE [LARGE SCALE GENOMIC DNA]</scope>
    <source>
        <strain evidence="6">JCM 30846</strain>
    </source>
</reference>
<dbReference type="GO" id="GO:0003677">
    <property type="term" value="F:DNA binding"/>
    <property type="evidence" value="ECO:0007669"/>
    <property type="project" value="UniProtKB-KW"/>
</dbReference>
<dbReference type="InterPro" id="IPR001034">
    <property type="entry name" value="DeoR_HTH"/>
</dbReference>
<keyword evidence="1" id="KW-0805">Transcription regulation</keyword>
<gene>
    <name evidence="5" type="ORF">GCM10023082_12780</name>
</gene>
<accession>A0ABP7EBN8</accession>
<feature type="domain" description="HTH deoR-type" evidence="4">
    <location>
        <begin position="7"/>
        <end position="62"/>
    </location>
</feature>
<dbReference type="Gene3D" id="1.10.10.10">
    <property type="entry name" value="Winged helix-like DNA-binding domain superfamily/Winged helix DNA-binding domain"/>
    <property type="match status" value="1"/>
</dbReference>
<dbReference type="SUPFAM" id="SSF100950">
    <property type="entry name" value="NagB/RpiA/CoA transferase-like"/>
    <property type="match status" value="1"/>
</dbReference>
<name>A0ABP7EBN8_9ACTN</name>
<dbReference type="Pfam" id="PF08220">
    <property type="entry name" value="HTH_DeoR"/>
    <property type="match status" value="1"/>
</dbReference>
<dbReference type="InterPro" id="IPR014036">
    <property type="entry name" value="DeoR-like_C"/>
</dbReference>
<keyword evidence="2 5" id="KW-0238">DNA-binding</keyword>
<dbReference type="PANTHER" id="PTHR30363:SF44">
    <property type="entry name" value="AGA OPERON TRANSCRIPTIONAL REPRESSOR-RELATED"/>
    <property type="match status" value="1"/>
</dbReference>
<dbReference type="PRINTS" id="PR00037">
    <property type="entry name" value="HTHLACR"/>
</dbReference>
<dbReference type="SUPFAM" id="SSF46785">
    <property type="entry name" value="Winged helix' DNA-binding domain"/>
    <property type="match status" value="1"/>
</dbReference>
<evidence type="ECO:0000256" key="3">
    <source>
        <dbReference type="ARBA" id="ARBA00023163"/>
    </source>
</evidence>
<dbReference type="PANTHER" id="PTHR30363">
    <property type="entry name" value="HTH-TYPE TRANSCRIPTIONAL REGULATOR SRLR-RELATED"/>
    <property type="match status" value="1"/>
</dbReference>
<dbReference type="Proteomes" id="UP001499884">
    <property type="component" value="Unassembled WGS sequence"/>
</dbReference>
<dbReference type="PROSITE" id="PS51000">
    <property type="entry name" value="HTH_DEOR_2"/>
    <property type="match status" value="1"/>
</dbReference>
<protein>
    <submittedName>
        <fullName evidence="5">DeoR/GlpR family DNA-binding transcription regulator</fullName>
    </submittedName>
</protein>
<evidence type="ECO:0000313" key="6">
    <source>
        <dbReference type="Proteomes" id="UP001499884"/>
    </source>
</evidence>
<evidence type="ECO:0000256" key="1">
    <source>
        <dbReference type="ARBA" id="ARBA00023015"/>
    </source>
</evidence>
<evidence type="ECO:0000313" key="5">
    <source>
        <dbReference type="EMBL" id="GAA3716605.1"/>
    </source>
</evidence>
<organism evidence="5 6">
    <name type="scientific">Streptomyces tremellae</name>
    <dbReference type="NCBI Taxonomy" id="1124239"/>
    <lineage>
        <taxon>Bacteria</taxon>
        <taxon>Bacillati</taxon>
        <taxon>Actinomycetota</taxon>
        <taxon>Actinomycetes</taxon>
        <taxon>Kitasatosporales</taxon>
        <taxon>Streptomycetaceae</taxon>
        <taxon>Streptomyces</taxon>
    </lineage>
</organism>
<dbReference type="InterPro" id="IPR018356">
    <property type="entry name" value="Tscrpt_reg_HTH_DeoR_CS"/>
</dbReference>
<comment type="caution">
    <text evidence="5">The sequence shown here is derived from an EMBL/GenBank/DDBJ whole genome shotgun (WGS) entry which is preliminary data.</text>
</comment>
<dbReference type="Gene3D" id="3.40.50.1360">
    <property type="match status" value="1"/>
</dbReference>
<evidence type="ECO:0000256" key="2">
    <source>
        <dbReference type="ARBA" id="ARBA00023125"/>
    </source>
</evidence>
<dbReference type="InterPro" id="IPR037171">
    <property type="entry name" value="NagB/RpiA_transferase-like"/>
</dbReference>
<dbReference type="InterPro" id="IPR036390">
    <property type="entry name" value="WH_DNA-bd_sf"/>
</dbReference>
<keyword evidence="3" id="KW-0804">Transcription</keyword>
<keyword evidence="6" id="KW-1185">Reference proteome</keyword>
<dbReference type="EMBL" id="BAABEP010000005">
    <property type="protein sequence ID" value="GAA3716605.1"/>
    <property type="molecule type" value="Genomic_DNA"/>
</dbReference>